<proteinExistence type="predicted"/>
<reference evidence="1" key="1">
    <citation type="submission" date="2017-05" db="EMBL/GenBank/DDBJ databases">
        <title>Polyphasic characterization of four soil-derived phenanthrene-degrading Acidovorax strains and proposal of Acidovorax phenanthrenivorans sp. nov.</title>
        <authorList>
            <person name="Singleton D."/>
            <person name="Lee J."/>
            <person name="Dickey A.N."/>
            <person name="Stroud A."/>
            <person name="Scholl E.H."/>
            <person name="Wright F.A."/>
            <person name="Aitken M.D."/>
        </authorList>
    </citation>
    <scope>NUCLEOTIDE SEQUENCE</scope>
    <source>
        <strain evidence="1">P4</strain>
    </source>
</reference>
<organism evidence="1 2">
    <name type="scientific">Acidovorax carolinensis</name>
    <dbReference type="NCBI Taxonomy" id="553814"/>
    <lineage>
        <taxon>Bacteria</taxon>
        <taxon>Pseudomonadati</taxon>
        <taxon>Pseudomonadota</taxon>
        <taxon>Betaproteobacteria</taxon>
        <taxon>Burkholderiales</taxon>
        <taxon>Comamonadaceae</taxon>
        <taxon>Acidovorax</taxon>
    </lineage>
</organism>
<dbReference type="AlphaFoldDB" id="A0A240UDK6"/>
<gene>
    <name evidence="1" type="ORF">CBP36_10245</name>
</gene>
<dbReference type="EMBL" id="CP021366">
    <property type="protein sequence ID" value="ART59175.1"/>
    <property type="molecule type" value="Genomic_DNA"/>
</dbReference>
<sequence length="65" mass="6838">MNRRNAPCAPLWPRPQGAQRTLGAIEPHVKGPAPGNKCLPTLLQTLEALGRAQGVATGGEVAWRG</sequence>
<dbReference type="Proteomes" id="UP000194440">
    <property type="component" value="Chromosome"/>
</dbReference>
<dbReference type="KEGG" id="acis:CBP35_08680"/>
<protein>
    <submittedName>
        <fullName evidence="1">Uncharacterized protein</fullName>
    </submittedName>
</protein>
<evidence type="ECO:0000313" key="1">
    <source>
        <dbReference type="EMBL" id="ART59175.1"/>
    </source>
</evidence>
<keyword evidence="2" id="KW-1185">Reference proteome</keyword>
<evidence type="ECO:0000313" key="2">
    <source>
        <dbReference type="Proteomes" id="UP000194440"/>
    </source>
</evidence>
<dbReference type="KEGG" id="acip:CBP36_10245"/>
<accession>A0A240UDK6</accession>
<name>A0A240UDK6_9BURK</name>